<evidence type="ECO:0000256" key="6">
    <source>
        <dbReference type="ARBA" id="ARBA00022695"/>
    </source>
</evidence>
<evidence type="ECO:0000256" key="2">
    <source>
        <dbReference type="ARBA" id="ARBA00009496"/>
    </source>
</evidence>
<organism evidence="12 13">
    <name type="scientific">Aquibacillus koreensis</name>
    <dbReference type="NCBI Taxonomy" id="279446"/>
    <lineage>
        <taxon>Bacteria</taxon>
        <taxon>Bacillati</taxon>
        <taxon>Bacillota</taxon>
        <taxon>Bacilli</taxon>
        <taxon>Bacillales</taxon>
        <taxon>Bacillaceae</taxon>
        <taxon>Aquibacillus</taxon>
    </lineage>
</organism>
<reference evidence="12" key="1">
    <citation type="submission" date="2022-06" db="EMBL/GenBank/DDBJ databases">
        <title>Aquibacillus sp. a new bacterium isolated from soil saline samples.</title>
        <authorList>
            <person name="Galisteo C."/>
            <person name="De La Haba R."/>
            <person name="Sanchez-Porro C."/>
            <person name="Ventosa A."/>
        </authorList>
    </citation>
    <scope>NUCLEOTIDE SEQUENCE</scope>
    <source>
        <strain evidence="12">JCM 12387</strain>
    </source>
</reference>
<dbReference type="EC" id="2.7.7.7" evidence="3"/>
<dbReference type="InterPro" id="IPR011708">
    <property type="entry name" value="DNA_pol3_alpha_NTPase_dom"/>
</dbReference>
<dbReference type="NCBIfam" id="NF004226">
    <property type="entry name" value="PRK05673.1"/>
    <property type="match status" value="1"/>
</dbReference>
<dbReference type="InterPro" id="IPR016195">
    <property type="entry name" value="Pol/histidinol_Pase-like"/>
</dbReference>
<comment type="caution">
    <text evidence="12">The sequence shown here is derived from an EMBL/GenBank/DDBJ whole genome shotgun (WGS) entry which is preliminary data.</text>
</comment>
<evidence type="ECO:0000256" key="3">
    <source>
        <dbReference type="ARBA" id="ARBA00012417"/>
    </source>
</evidence>
<feature type="domain" description="Polymerase/histidinol phosphatase N-terminal" evidence="11">
    <location>
        <begin position="4"/>
        <end position="71"/>
    </location>
</feature>
<dbReference type="Pfam" id="PF14579">
    <property type="entry name" value="HHH_6"/>
    <property type="match status" value="1"/>
</dbReference>
<keyword evidence="5 12" id="KW-0808">Transferase</keyword>
<comment type="function">
    <text evidence="9">DNA polymerase III is a complex, multichain enzyme responsible for most of the replicative synthesis in bacteria. This DNA polymerase also exhibits 3' to 5' exonuclease activity. The alpha chain is the DNA polymerase.</text>
</comment>
<protein>
    <recommendedName>
        <fullName evidence="4">DNA polymerase III subunit alpha</fullName>
        <ecNumber evidence="3">2.7.7.7</ecNumber>
    </recommendedName>
</protein>
<dbReference type="GO" id="GO:0003676">
    <property type="term" value="F:nucleic acid binding"/>
    <property type="evidence" value="ECO:0007669"/>
    <property type="project" value="InterPro"/>
</dbReference>
<dbReference type="NCBIfam" id="TIGR00594">
    <property type="entry name" value="polc"/>
    <property type="match status" value="1"/>
</dbReference>
<evidence type="ECO:0000313" key="12">
    <source>
        <dbReference type="EMBL" id="MDC3419253.1"/>
    </source>
</evidence>
<keyword evidence="8" id="KW-0239">DNA-directed DNA polymerase</keyword>
<comment type="subcellular location">
    <subcellularLocation>
        <location evidence="1">Cytoplasm</location>
    </subcellularLocation>
</comment>
<evidence type="ECO:0000259" key="11">
    <source>
        <dbReference type="SMART" id="SM00481"/>
    </source>
</evidence>
<evidence type="ECO:0000313" key="13">
    <source>
        <dbReference type="Proteomes" id="UP001145072"/>
    </source>
</evidence>
<dbReference type="AlphaFoldDB" id="A0A9X3WIK6"/>
<dbReference type="PANTHER" id="PTHR32294:SF0">
    <property type="entry name" value="DNA POLYMERASE III SUBUNIT ALPHA"/>
    <property type="match status" value="1"/>
</dbReference>
<dbReference type="InterPro" id="IPR040982">
    <property type="entry name" value="DNA_pol3_finger"/>
</dbReference>
<dbReference type="Pfam" id="PF02811">
    <property type="entry name" value="PHP"/>
    <property type="match status" value="1"/>
</dbReference>
<evidence type="ECO:0000256" key="4">
    <source>
        <dbReference type="ARBA" id="ARBA00019114"/>
    </source>
</evidence>
<dbReference type="GO" id="GO:0008408">
    <property type="term" value="F:3'-5' exonuclease activity"/>
    <property type="evidence" value="ECO:0007669"/>
    <property type="project" value="InterPro"/>
</dbReference>
<dbReference type="SUPFAM" id="SSF89550">
    <property type="entry name" value="PHP domain-like"/>
    <property type="match status" value="1"/>
</dbReference>
<dbReference type="InterPro" id="IPR004013">
    <property type="entry name" value="PHP_dom"/>
</dbReference>
<keyword evidence="6 12" id="KW-0548">Nucleotidyltransferase</keyword>
<evidence type="ECO:0000256" key="9">
    <source>
        <dbReference type="ARBA" id="ARBA00025611"/>
    </source>
</evidence>
<keyword evidence="7" id="KW-0235">DNA replication</keyword>
<dbReference type="Gene3D" id="3.20.20.140">
    <property type="entry name" value="Metal-dependent hydrolases"/>
    <property type="match status" value="1"/>
</dbReference>
<dbReference type="InterPro" id="IPR003141">
    <property type="entry name" value="Pol/His_phosphatase_N"/>
</dbReference>
<comment type="catalytic activity">
    <reaction evidence="10">
        <text>DNA(n) + a 2'-deoxyribonucleoside 5'-triphosphate = DNA(n+1) + diphosphate</text>
        <dbReference type="Rhea" id="RHEA:22508"/>
        <dbReference type="Rhea" id="RHEA-COMP:17339"/>
        <dbReference type="Rhea" id="RHEA-COMP:17340"/>
        <dbReference type="ChEBI" id="CHEBI:33019"/>
        <dbReference type="ChEBI" id="CHEBI:61560"/>
        <dbReference type="ChEBI" id="CHEBI:173112"/>
        <dbReference type="EC" id="2.7.7.7"/>
    </reaction>
</comment>
<dbReference type="CDD" id="cd04485">
    <property type="entry name" value="DnaE_OBF"/>
    <property type="match status" value="1"/>
</dbReference>
<evidence type="ECO:0000256" key="5">
    <source>
        <dbReference type="ARBA" id="ARBA00022679"/>
    </source>
</evidence>
<dbReference type="SUPFAM" id="SSF160975">
    <property type="entry name" value="AF1531-like"/>
    <property type="match status" value="1"/>
</dbReference>
<dbReference type="InterPro" id="IPR041931">
    <property type="entry name" value="DNA_pol3_alpha_thumb_dom"/>
</dbReference>
<name>A0A9X3WIK6_9BACI</name>
<dbReference type="GO" id="GO:0006260">
    <property type="term" value="P:DNA replication"/>
    <property type="evidence" value="ECO:0007669"/>
    <property type="project" value="UniProtKB-KW"/>
</dbReference>
<dbReference type="Pfam" id="PF01336">
    <property type="entry name" value="tRNA_anti-codon"/>
    <property type="match status" value="1"/>
</dbReference>
<dbReference type="Gene3D" id="1.10.150.870">
    <property type="match status" value="1"/>
</dbReference>
<evidence type="ECO:0000256" key="1">
    <source>
        <dbReference type="ARBA" id="ARBA00004496"/>
    </source>
</evidence>
<keyword evidence="13" id="KW-1185">Reference proteome</keyword>
<evidence type="ECO:0000256" key="7">
    <source>
        <dbReference type="ARBA" id="ARBA00022705"/>
    </source>
</evidence>
<dbReference type="Proteomes" id="UP001145072">
    <property type="component" value="Unassembled WGS sequence"/>
</dbReference>
<gene>
    <name evidence="12" type="primary">dnaE</name>
    <name evidence="12" type="ORF">NC661_02525</name>
</gene>
<sequence>MTYAHLQVRSGFSIMQSTIQIERLVKSAKELGFRSIALTDENVMYGAISFYEACYKAGIKPIIGMTIDVEVVSGEMHTCIVLAKNIDGYRDLLQLSSHIQLQEQKRMHQNDLEFYTSNLVVILPMRTHLLDLLSNDRDQEANAYIEDWKKVVQVDSFYLGIDQNQLSMQSRIEAFCMNQGLQGVAISDVRFLHEADLAAFTCLQAINEGRKWSQDEESGVSSNHLYSKQELQTRFGSWPSLLQKTSDIVEQCNVKLELHTQMLPKYQVPENETSATYLRKLCMESLPAKYKQMTPEINNRLDYELKVLQEMQFSDYFLIVWDFIRFARKEGIMVGPGRGSAAGSLVAYLLDITNVDPIQYKLLFERFLNPERVTMPDIDIDFSDARRDEVIAYVRNKYGIDHVAQIITFGTFATRSVLRELFKVMDIDDQDASFILKEIPAQGSGSVVTSVKASKELTEYVKQSEKLQMLFKIATKLEGLPRHISTHAAGVVISEQPLVEHVPLTTSHGGYLTQYAMKELETIGLLKIDFLGLRNLTLLERIVATIERKEKKVIDLDAIPLQDPRTFSLLQKGKTNGVFQLESQGMKNVLKKLMPNHFEDVVAVNALYRPGPMEYIPVYIKRKHKEEPVSYPHGDLQPILKQTYGVLVYQEQIMQIANKVAGFTLGQADLLRRAISKKQKAVMEEEREHFISGCMKNGYQRKVAEELFEWIVRFSNYGFNRSHAVAYSMISYQLAYLKAHYPTHFLAEILSSISGQHDKIRAYLKEANELQINILPPSINKSFGKFTVEKNAIRMGLLSIKGIGHQVIKEIIQVRKDGPFKHLFDFCLRVPLNIINRQIIEVLILVGAFDDTNPNRASLLASLDSAMEQGELFKEFDDQPSFFQKDIELDVSYNETDPFPQMKQLTLEKELLGMYVSSHPLAEHRKTLRENGYLSLMEIQKHVGKQNMLTSGVVQEIKTIRTKRGEGMAFVSFSDETDEMDAVLFPDVFRQVKPWMKDGMLVCMKGKVEVRNNRTQLLIAELTPFQDANLENKVETRIFIKLTEENSKMGLQQIRQVAEENPGTVPIIVYDEHTKKTYQLASDYYIHRSKTAITALENIFGSKQVVLKNVTDHKHG</sequence>
<dbReference type="Pfam" id="PF07733">
    <property type="entry name" value="DNA_pol3_alpha"/>
    <property type="match status" value="1"/>
</dbReference>
<dbReference type="InterPro" id="IPR004805">
    <property type="entry name" value="DnaE2/DnaE/PolC"/>
</dbReference>
<dbReference type="GO" id="GO:0005737">
    <property type="term" value="C:cytoplasm"/>
    <property type="evidence" value="ECO:0007669"/>
    <property type="project" value="UniProtKB-SubCell"/>
</dbReference>
<dbReference type="SMART" id="SM00481">
    <property type="entry name" value="POLIIIAc"/>
    <property type="match status" value="1"/>
</dbReference>
<dbReference type="Pfam" id="PF17657">
    <property type="entry name" value="DNA_pol3_finger"/>
    <property type="match status" value="1"/>
</dbReference>
<proteinExistence type="inferred from homology"/>
<dbReference type="PANTHER" id="PTHR32294">
    <property type="entry name" value="DNA POLYMERASE III SUBUNIT ALPHA"/>
    <property type="match status" value="1"/>
</dbReference>
<dbReference type="InterPro" id="IPR029460">
    <property type="entry name" value="DNAPol_HHH"/>
</dbReference>
<evidence type="ECO:0000256" key="8">
    <source>
        <dbReference type="ARBA" id="ARBA00022932"/>
    </source>
</evidence>
<comment type="similarity">
    <text evidence="2">Belongs to the DNA polymerase type-C family. DnaE subfamily.</text>
</comment>
<dbReference type="CDD" id="cd07431">
    <property type="entry name" value="PHP_PolIIIA"/>
    <property type="match status" value="1"/>
</dbReference>
<dbReference type="GO" id="GO:0003887">
    <property type="term" value="F:DNA-directed DNA polymerase activity"/>
    <property type="evidence" value="ECO:0007669"/>
    <property type="project" value="UniProtKB-KW"/>
</dbReference>
<dbReference type="Gene3D" id="1.10.10.1600">
    <property type="entry name" value="Bacterial DNA polymerase III alpha subunit, thumb domain"/>
    <property type="match status" value="1"/>
</dbReference>
<accession>A0A9X3WIK6</accession>
<dbReference type="RefSeq" id="WP_259870719.1">
    <property type="nucleotide sequence ID" value="NZ_JAMQJZ010000001.1"/>
</dbReference>
<dbReference type="InterPro" id="IPR004365">
    <property type="entry name" value="NA-bd_OB_tRNA"/>
</dbReference>
<dbReference type="EMBL" id="JAMQJZ010000001">
    <property type="protein sequence ID" value="MDC3419253.1"/>
    <property type="molecule type" value="Genomic_DNA"/>
</dbReference>
<evidence type="ECO:0000256" key="10">
    <source>
        <dbReference type="ARBA" id="ARBA00049244"/>
    </source>
</evidence>